<proteinExistence type="predicted"/>
<gene>
    <name evidence="1" type="ORF">DPMN_181218</name>
</gene>
<reference evidence="1" key="2">
    <citation type="submission" date="2020-11" db="EMBL/GenBank/DDBJ databases">
        <authorList>
            <person name="McCartney M.A."/>
            <person name="Auch B."/>
            <person name="Kono T."/>
            <person name="Mallez S."/>
            <person name="Becker A."/>
            <person name="Gohl D.M."/>
            <person name="Silverstein K.A.T."/>
            <person name="Koren S."/>
            <person name="Bechman K.B."/>
            <person name="Herman A."/>
            <person name="Abrahante J.E."/>
            <person name="Garbe J."/>
        </authorList>
    </citation>
    <scope>NUCLEOTIDE SEQUENCE</scope>
    <source>
        <strain evidence="1">Duluth1</strain>
        <tissue evidence="1">Whole animal</tissue>
    </source>
</reference>
<accession>A0A9D4I534</accession>
<name>A0A9D4I534_DREPO</name>
<comment type="caution">
    <text evidence="1">The sequence shown here is derived from an EMBL/GenBank/DDBJ whole genome shotgun (WGS) entry which is preliminary data.</text>
</comment>
<organism evidence="1 2">
    <name type="scientific">Dreissena polymorpha</name>
    <name type="common">Zebra mussel</name>
    <name type="synonym">Mytilus polymorpha</name>
    <dbReference type="NCBI Taxonomy" id="45954"/>
    <lineage>
        <taxon>Eukaryota</taxon>
        <taxon>Metazoa</taxon>
        <taxon>Spiralia</taxon>
        <taxon>Lophotrochozoa</taxon>
        <taxon>Mollusca</taxon>
        <taxon>Bivalvia</taxon>
        <taxon>Autobranchia</taxon>
        <taxon>Heteroconchia</taxon>
        <taxon>Euheterodonta</taxon>
        <taxon>Imparidentia</taxon>
        <taxon>Neoheterodontei</taxon>
        <taxon>Myida</taxon>
        <taxon>Dreissenoidea</taxon>
        <taxon>Dreissenidae</taxon>
        <taxon>Dreissena</taxon>
    </lineage>
</organism>
<evidence type="ECO:0000313" key="1">
    <source>
        <dbReference type="EMBL" id="KAH3746802.1"/>
    </source>
</evidence>
<dbReference type="AlphaFoldDB" id="A0A9D4I534"/>
<protein>
    <recommendedName>
        <fullName evidence="3">Reverse transcriptase domain-containing protein</fullName>
    </recommendedName>
</protein>
<dbReference type="EMBL" id="JAIWYP010000010">
    <property type="protein sequence ID" value="KAH3746802.1"/>
    <property type="molecule type" value="Genomic_DNA"/>
</dbReference>
<sequence>MKTSTEQKRNGIRWNLWKQLEDLDFADDLALLSHTQQQMQERINMVANNSGRLGLTIKRGQPVRNGCSHQNPHR</sequence>
<reference evidence="1" key="1">
    <citation type="journal article" date="2019" name="bioRxiv">
        <title>The Genome of the Zebra Mussel, Dreissena polymorpha: A Resource for Invasive Species Research.</title>
        <authorList>
            <person name="McCartney M.A."/>
            <person name="Auch B."/>
            <person name="Kono T."/>
            <person name="Mallez S."/>
            <person name="Zhang Y."/>
            <person name="Obille A."/>
            <person name="Becker A."/>
            <person name="Abrahante J.E."/>
            <person name="Garbe J."/>
            <person name="Badalamenti J.P."/>
            <person name="Herman A."/>
            <person name="Mangelson H."/>
            <person name="Liachko I."/>
            <person name="Sullivan S."/>
            <person name="Sone E.D."/>
            <person name="Koren S."/>
            <person name="Silverstein K.A.T."/>
            <person name="Beckman K.B."/>
            <person name="Gohl D.M."/>
        </authorList>
    </citation>
    <scope>NUCLEOTIDE SEQUENCE</scope>
    <source>
        <strain evidence="1">Duluth1</strain>
        <tissue evidence="1">Whole animal</tissue>
    </source>
</reference>
<dbReference type="Proteomes" id="UP000828390">
    <property type="component" value="Unassembled WGS sequence"/>
</dbReference>
<evidence type="ECO:0000313" key="2">
    <source>
        <dbReference type="Proteomes" id="UP000828390"/>
    </source>
</evidence>
<evidence type="ECO:0008006" key="3">
    <source>
        <dbReference type="Google" id="ProtNLM"/>
    </source>
</evidence>
<keyword evidence="2" id="KW-1185">Reference proteome</keyword>